<dbReference type="NCBIfam" id="TIGR04085">
    <property type="entry name" value="rSAM_more_4Fe4S"/>
    <property type="match status" value="1"/>
</dbReference>
<protein>
    <submittedName>
        <fullName evidence="2">Anaerobic sulfatase-maturating enzyme</fullName>
        <ecNumber evidence="2">1.1.99.-</ecNumber>
    </submittedName>
</protein>
<evidence type="ECO:0000256" key="1">
    <source>
        <dbReference type="ARBA" id="ARBA00001966"/>
    </source>
</evidence>
<dbReference type="EMBL" id="VSSQ01052157">
    <property type="protein sequence ID" value="MPN06256.1"/>
    <property type="molecule type" value="Genomic_DNA"/>
</dbReference>
<dbReference type="PANTHER" id="PTHR43273">
    <property type="entry name" value="ANAEROBIC SULFATASE-MATURATING ENZYME HOMOLOG ASLB-RELATED"/>
    <property type="match status" value="1"/>
</dbReference>
<gene>
    <name evidence="2" type="primary">chuR_6</name>
    <name evidence="2" type="ORF">SDC9_153512</name>
</gene>
<dbReference type="AlphaFoldDB" id="A0A645EXW0"/>
<dbReference type="PANTHER" id="PTHR43273:SF3">
    <property type="entry name" value="ANAEROBIC SULFATASE-MATURATING ENZYME HOMOLOG ASLB-RELATED"/>
    <property type="match status" value="1"/>
</dbReference>
<dbReference type="EC" id="1.1.99.-" evidence="2"/>
<dbReference type="InterPro" id="IPR058240">
    <property type="entry name" value="rSAM_sf"/>
</dbReference>
<dbReference type="GO" id="GO:0016491">
    <property type="term" value="F:oxidoreductase activity"/>
    <property type="evidence" value="ECO:0007669"/>
    <property type="project" value="UniProtKB-KW"/>
</dbReference>
<organism evidence="2">
    <name type="scientific">bioreactor metagenome</name>
    <dbReference type="NCBI Taxonomy" id="1076179"/>
    <lineage>
        <taxon>unclassified sequences</taxon>
        <taxon>metagenomes</taxon>
        <taxon>ecological metagenomes</taxon>
    </lineage>
</organism>
<dbReference type="InterPro" id="IPR023867">
    <property type="entry name" value="Sulphatase_maturase_rSAM"/>
</dbReference>
<reference evidence="2" key="1">
    <citation type="submission" date="2019-08" db="EMBL/GenBank/DDBJ databases">
        <authorList>
            <person name="Kucharzyk K."/>
            <person name="Murdoch R.W."/>
            <person name="Higgins S."/>
            <person name="Loffler F."/>
        </authorList>
    </citation>
    <scope>NUCLEOTIDE SEQUENCE</scope>
</reference>
<proteinExistence type="predicted"/>
<name>A0A645EXW0_9ZZZZ</name>
<accession>A0A645EXW0</accession>
<sequence>MDGKVYACDHFVTPEHLLGSIADEADSLFFNGKLPNFGIRKFSALPKKCLNCEHLKLCYGGCPEHRIVNTADGRKLNYLCEGYTLLFDHIQSRLKEMSDFIRGL</sequence>
<comment type="cofactor">
    <cofactor evidence="1">
        <name>[4Fe-4S] cluster</name>
        <dbReference type="ChEBI" id="CHEBI:49883"/>
    </cofactor>
</comment>
<comment type="caution">
    <text evidence="2">The sequence shown here is derived from an EMBL/GenBank/DDBJ whole genome shotgun (WGS) entry which is preliminary data.</text>
</comment>
<dbReference type="InterPro" id="IPR023885">
    <property type="entry name" value="4Fe4S-binding_SPASM_dom"/>
</dbReference>
<dbReference type="InterPro" id="IPR013785">
    <property type="entry name" value="Aldolase_TIM"/>
</dbReference>
<dbReference type="Gene3D" id="3.20.20.70">
    <property type="entry name" value="Aldolase class I"/>
    <property type="match status" value="1"/>
</dbReference>
<dbReference type="SUPFAM" id="SSF102114">
    <property type="entry name" value="Radical SAM enzymes"/>
    <property type="match status" value="1"/>
</dbReference>
<evidence type="ECO:0000313" key="2">
    <source>
        <dbReference type="EMBL" id="MPN06256.1"/>
    </source>
</evidence>
<keyword evidence="2" id="KW-0560">Oxidoreductase</keyword>